<organism evidence="4">
    <name type="scientific">hydrothermal vent metagenome</name>
    <dbReference type="NCBI Taxonomy" id="652676"/>
    <lineage>
        <taxon>unclassified sequences</taxon>
        <taxon>metagenomes</taxon>
        <taxon>ecological metagenomes</taxon>
    </lineage>
</organism>
<dbReference type="GO" id="GO:0043709">
    <property type="term" value="P:cell adhesion involved in single-species biofilm formation"/>
    <property type="evidence" value="ECO:0007669"/>
    <property type="project" value="TreeGrafter"/>
</dbReference>
<sequence>RRNAPWLLDDLKNSAPGKSSFWFHSHDHLYLALALTAFNSKNNKKDQNILVAEINKPALSEFINSLTTIKGSVLYLSQGGKLLIPPVSTTDRGGKFKAPEFSRIQAALTKDGILENQGRIYQPKPQLFSSRISILIPRSFYQSRLSILRDRIITALLIVAWCAIWIIFIIAQRIVRPVQRLNKLTRDTIAFNYTSELEIKPSDDEIGDLSLNFENMRLKIKDLVTKDQLTHVFNRCFLMHIFELALLKALRLEETLSCIMIDIDYFKKVNDTFGHQAGDEVLAMVGKILLQHTRDYDTPARYGGEKFIFILPDTPSDTAGKIAERIRRAMEQQTVHIEGQRINCTLSLGIAELDKHTANTTEQIISHAGTALRRAKDNGRNQISIFVSAS</sequence>
<dbReference type="SMART" id="SM00267">
    <property type="entry name" value="GGDEF"/>
    <property type="match status" value="1"/>
</dbReference>
<evidence type="ECO:0000259" key="3">
    <source>
        <dbReference type="PROSITE" id="PS50887"/>
    </source>
</evidence>
<dbReference type="InterPro" id="IPR000160">
    <property type="entry name" value="GGDEF_dom"/>
</dbReference>
<dbReference type="AlphaFoldDB" id="A0A3B0VPJ6"/>
<dbReference type="InterPro" id="IPR043128">
    <property type="entry name" value="Rev_trsase/Diguanyl_cyclase"/>
</dbReference>
<dbReference type="PROSITE" id="PS50887">
    <property type="entry name" value="GGDEF"/>
    <property type="match status" value="1"/>
</dbReference>
<feature type="non-terminal residue" evidence="4">
    <location>
        <position position="1"/>
    </location>
</feature>
<feature type="domain" description="HAMP" evidence="2">
    <location>
        <begin position="172"/>
        <end position="225"/>
    </location>
</feature>
<dbReference type="PANTHER" id="PTHR45138">
    <property type="entry name" value="REGULATORY COMPONENTS OF SENSORY TRANSDUCTION SYSTEM"/>
    <property type="match status" value="1"/>
</dbReference>
<accession>A0A3B0VPJ6</accession>
<evidence type="ECO:0000259" key="2">
    <source>
        <dbReference type="PROSITE" id="PS50885"/>
    </source>
</evidence>
<dbReference type="CDD" id="cd01949">
    <property type="entry name" value="GGDEF"/>
    <property type="match status" value="1"/>
</dbReference>
<dbReference type="GO" id="GO:0052621">
    <property type="term" value="F:diguanylate cyclase activity"/>
    <property type="evidence" value="ECO:0007669"/>
    <property type="project" value="TreeGrafter"/>
</dbReference>
<dbReference type="GO" id="GO:1902201">
    <property type="term" value="P:negative regulation of bacterial-type flagellum-dependent cell motility"/>
    <property type="evidence" value="ECO:0007669"/>
    <property type="project" value="TreeGrafter"/>
</dbReference>
<dbReference type="FunFam" id="3.30.70.270:FF:000001">
    <property type="entry name" value="Diguanylate cyclase domain protein"/>
    <property type="match status" value="1"/>
</dbReference>
<dbReference type="PANTHER" id="PTHR45138:SF9">
    <property type="entry name" value="DIGUANYLATE CYCLASE DGCM-RELATED"/>
    <property type="match status" value="1"/>
</dbReference>
<dbReference type="SUPFAM" id="SSF55073">
    <property type="entry name" value="Nucleotide cyclase"/>
    <property type="match status" value="1"/>
</dbReference>
<dbReference type="SUPFAM" id="SSF158472">
    <property type="entry name" value="HAMP domain-like"/>
    <property type="match status" value="1"/>
</dbReference>
<evidence type="ECO:0000256" key="1">
    <source>
        <dbReference type="SAM" id="Phobius"/>
    </source>
</evidence>
<dbReference type="Gene3D" id="3.30.70.270">
    <property type="match status" value="1"/>
</dbReference>
<reference evidence="4" key="1">
    <citation type="submission" date="2018-06" db="EMBL/GenBank/DDBJ databases">
        <authorList>
            <person name="Zhirakovskaya E."/>
        </authorList>
    </citation>
    <scope>NUCLEOTIDE SEQUENCE</scope>
</reference>
<dbReference type="InterPro" id="IPR029787">
    <property type="entry name" value="Nucleotide_cyclase"/>
</dbReference>
<dbReference type="Pfam" id="PF00990">
    <property type="entry name" value="GGDEF"/>
    <property type="match status" value="1"/>
</dbReference>
<evidence type="ECO:0000313" key="4">
    <source>
        <dbReference type="EMBL" id="VAW42390.1"/>
    </source>
</evidence>
<dbReference type="SMART" id="SM00304">
    <property type="entry name" value="HAMP"/>
    <property type="match status" value="1"/>
</dbReference>
<gene>
    <name evidence="4" type="ORF">MNBD_DELTA03-1079</name>
</gene>
<feature type="domain" description="GGDEF" evidence="3">
    <location>
        <begin position="254"/>
        <end position="388"/>
    </location>
</feature>
<dbReference type="Gene3D" id="6.10.340.10">
    <property type="match status" value="1"/>
</dbReference>
<dbReference type="EMBL" id="UOEX01000439">
    <property type="protein sequence ID" value="VAW42390.1"/>
    <property type="molecule type" value="Genomic_DNA"/>
</dbReference>
<dbReference type="GO" id="GO:0005886">
    <property type="term" value="C:plasma membrane"/>
    <property type="evidence" value="ECO:0007669"/>
    <property type="project" value="TreeGrafter"/>
</dbReference>
<dbReference type="Pfam" id="PF00672">
    <property type="entry name" value="HAMP"/>
    <property type="match status" value="1"/>
</dbReference>
<proteinExistence type="predicted"/>
<dbReference type="CDD" id="cd06225">
    <property type="entry name" value="HAMP"/>
    <property type="match status" value="1"/>
</dbReference>
<dbReference type="GO" id="GO:0007165">
    <property type="term" value="P:signal transduction"/>
    <property type="evidence" value="ECO:0007669"/>
    <property type="project" value="InterPro"/>
</dbReference>
<dbReference type="PROSITE" id="PS50885">
    <property type="entry name" value="HAMP"/>
    <property type="match status" value="1"/>
</dbReference>
<name>A0A3B0VPJ6_9ZZZZ</name>
<dbReference type="InterPro" id="IPR050469">
    <property type="entry name" value="Diguanylate_Cyclase"/>
</dbReference>
<protein>
    <submittedName>
        <fullName evidence="4">Uncharacterized protein</fullName>
    </submittedName>
</protein>
<feature type="transmembrane region" description="Helical" evidence="1">
    <location>
        <begin position="152"/>
        <end position="171"/>
    </location>
</feature>
<keyword evidence="1" id="KW-1133">Transmembrane helix</keyword>
<keyword evidence="1" id="KW-0472">Membrane</keyword>
<keyword evidence="1" id="KW-0812">Transmembrane</keyword>
<dbReference type="NCBIfam" id="TIGR00254">
    <property type="entry name" value="GGDEF"/>
    <property type="match status" value="1"/>
</dbReference>
<dbReference type="InterPro" id="IPR003660">
    <property type="entry name" value="HAMP_dom"/>
</dbReference>